<keyword evidence="4" id="KW-1185">Reference proteome</keyword>
<dbReference type="GO" id="GO:0004407">
    <property type="term" value="F:histone deacetylase activity"/>
    <property type="evidence" value="ECO:0007669"/>
    <property type="project" value="TreeGrafter"/>
</dbReference>
<dbReference type="SUPFAM" id="SSF52768">
    <property type="entry name" value="Arginase/deacetylase"/>
    <property type="match status" value="1"/>
</dbReference>
<accession>A0A2R4XJU3</accession>
<evidence type="ECO:0000313" key="3">
    <source>
        <dbReference type="EMBL" id="AWB34034.1"/>
    </source>
</evidence>
<dbReference type="AlphaFoldDB" id="A0A2R4XJU3"/>
<evidence type="ECO:0000313" key="4">
    <source>
        <dbReference type="Proteomes" id="UP000244571"/>
    </source>
</evidence>
<dbReference type="PRINTS" id="PR01270">
    <property type="entry name" value="HDASUPER"/>
</dbReference>
<dbReference type="InterPro" id="IPR023696">
    <property type="entry name" value="Ureohydrolase_dom_sf"/>
</dbReference>
<dbReference type="PANTHER" id="PTHR10625">
    <property type="entry name" value="HISTONE DEACETYLASE HDAC1-RELATED"/>
    <property type="match status" value="1"/>
</dbReference>
<feature type="domain" description="Histone deacetylase" evidence="2">
    <location>
        <begin position="20"/>
        <end position="305"/>
    </location>
</feature>
<gene>
    <name evidence="3" type="ORF">DBV39_10260</name>
</gene>
<dbReference type="CDD" id="cd11599">
    <property type="entry name" value="HDAC_classII_2"/>
    <property type="match status" value="1"/>
</dbReference>
<name>A0A2R4XJU3_9BURK</name>
<dbReference type="KEGG" id="boz:DBV39_10260"/>
<comment type="similarity">
    <text evidence="1">Belongs to the histone deacetylase family.</text>
</comment>
<dbReference type="OrthoDB" id="9808367at2"/>
<organism evidence="3 4">
    <name type="scientific">Orrella marina</name>
    <dbReference type="NCBI Taxonomy" id="2163011"/>
    <lineage>
        <taxon>Bacteria</taxon>
        <taxon>Pseudomonadati</taxon>
        <taxon>Pseudomonadota</taxon>
        <taxon>Betaproteobacteria</taxon>
        <taxon>Burkholderiales</taxon>
        <taxon>Alcaligenaceae</taxon>
        <taxon>Orrella</taxon>
    </lineage>
</organism>
<sequence length="308" mass="33873">MLTLYITHSTCKMHEMGPGHPECPERLDAISDQMLASGLINYVQEMEVPAPVDDETLIRVHARDYIDRLQRMVPQQGLAEVDPDTMLNPYSLTAARHAAASGVLAVEEILGGRASTAFCAVRPPGHHAERAKSMGFCFFNNVAVAAAHALDRHGLERVAIIDFDVHHGNGTENIFGGDSRVLMCSFFQHPLYPNSGVENVADNMVNIPVPAYSRGDVIRKLVEEHWLPRLDAFMPQMIFISAGFDAHREDDLAQLGLVEDDYAWLTNRLLKVAQTHSAGRIVSMLEGGYNLSALGRSVVAHVKALAKL</sequence>
<dbReference type="EMBL" id="CP028901">
    <property type="protein sequence ID" value="AWB34034.1"/>
    <property type="molecule type" value="Genomic_DNA"/>
</dbReference>
<evidence type="ECO:0000259" key="2">
    <source>
        <dbReference type="Pfam" id="PF00850"/>
    </source>
</evidence>
<dbReference type="Gene3D" id="3.40.800.20">
    <property type="entry name" value="Histone deacetylase domain"/>
    <property type="match status" value="1"/>
</dbReference>
<dbReference type="InterPro" id="IPR037138">
    <property type="entry name" value="His_deacetylse_dom_sf"/>
</dbReference>
<evidence type="ECO:0000256" key="1">
    <source>
        <dbReference type="ARBA" id="ARBA00005947"/>
    </source>
</evidence>
<dbReference type="RefSeq" id="WP_108621453.1">
    <property type="nucleotide sequence ID" value="NZ_CP028901.1"/>
</dbReference>
<proteinExistence type="inferred from homology"/>
<dbReference type="PANTHER" id="PTHR10625:SF10">
    <property type="entry name" value="HISTONE DEACETYLASE HDAC1"/>
    <property type="match status" value="1"/>
</dbReference>
<dbReference type="Proteomes" id="UP000244571">
    <property type="component" value="Chromosome"/>
</dbReference>
<dbReference type="InterPro" id="IPR000286">
    <property type="entry name" value="HDACs"/>
</dbReference>
<protein>
    <submittedName>
        <fullName evidence="3">Deacetylase</fullName>
    </submittedName>
</protein>
<dbReference type="GO" id="GO:0040029">
    <property type="term" value="P:epigenetic regulation of gene expression"/>
    <property type="evidence" value="ECO:0007669"/>
    <property type="project" value="TreeGrafter"/>
</dbReference>
<dbReference type="Pfam" id="PF00850">
    <property type="entry name" value="Hist_deacetyl"/>
    <property type="match status" value="1"/>
</dbReference>
<reference evidence="3 4" key="1">
    <citation type="submission" date="2018-04" db="EMBL/GenBank/DDBJ databases">
        <title>Bordetella sp. HZ20 isolated from seawater.</title>
        <authorList>
            <person name="Sun C."/>
        </authorList>
    </citation>
    <scope>NUCLEOTIDE SEQUENCE [LARGE SCALE GENOMIC DNA]</scope>
    <source>
        <strain evidence="3 4">HZ20</strain>
    </source>
</reference>
<dbReference type="InterPro" id="IPR023801">
    <property type="entry name" value="His_deacetylse_dom"/>
</dbReference>